<feature type="compositionally biased region" description="Basic and acidic residues" evidence="11">
    <location>
        <begin position="370"/>
        <end position="419"/>
    </location>
</feature>
<dbReference type="GO" id="GO:0005524">
    <property type="term" value="F:ATP binding"/>
    <property type="evidence" value="ECO:0007669"/>
    <property type="project" value="UniProtKB-KW"/>
</dbReference>
<keyword evidence="7" id="KW-0067">ATP-binding</keyword>
<dbReference type="GO" id="GO:0030915">
    <property type="term" value="C:Smc5-Smc6 complex"/>
    <property type="evidence" value="ECO:0007669"/>
    <property type="project" value="TreeGrafter"/>
</dbReference>
<evidence type="ECO:0000256" key="8">
    <source>
        <dbReference type="ARBA" id="ARBA00023054"/>
    </source>
</evidence>
<dbReference type="RefSeq" id="XP_056044358.1">
    <property type="nucleotide sequence ID" value="XM_056187215.1"/>
</dbReference>
<evidence type="ECO:0000313" key="14">
    <source>
        <dbReference type="Proteomes" id="UP001217417"/>
    </source>
</evidence>
<feature type="coiled-coil region" evidence="10">
    <location>
        <begin position="664"/>
        <end position="719"/>
    </location>
</feature>
<evidence type="ECO:0000259" key="12">
    <source>
        <dbReference type="Pfam" id="PF02463"/>
    </source>
</evidence>
<feature type="coiled-coil region" evidence="10">
    <location>
        <begin position="226"/>
        <end position="299"/>
    </location>
</feature>
<dbReference type="Gene3D" id="3.40.50.300">
    <property type="entry name" value="P-loop containing nucleotide triphosphate hydrolases"/>
    <property type="match status" value="2"/>
</dbReference>
<dbReference type="InterPro" id="IPR003395">
    <property type="entry name" value="RecF/RecN/SMC_N"/>
</dbReference>
<dbReference type="GO" id="GO:0000724">
    <property type="term" value="P:double-strand break repair via homologous recombination"/>
    <property type="evidence" value="ECO:0007669"/>
    <property type="project" value="TreeGrafter"/>
</dbReference>
<reference evidence="13" key="1">
    <citation type="submission" date="2023-03" db="EMBL/GenBank/DDBJ databases">
        <title>Near-Complete genome sequence of Lipomyces tetrasporous NRRL Y-64009, an oleaginous yeast capable of growing on lignocellulosic hydrolysates.</title>
        <authorList>
            <consortium name="Lawrence Berkeley National Laboratory"/>
            <person name="Jagtap S.S."/>
            <person name="Liu J.-J."/>
            <person name="Walukiewicz H.E."/>
            <person name="Pangilinan J."/>
            <person name="Lipzen A."/>
            <person name="Ahrendt S."/>
            <person name="Koriabine M."/>
            <person name="Cobaugh K."/>
            <person name="Salamov A."/>
            <person name="Yoshinaga Y."/>
            <person name="Ng V."/>
            <person name="Daum C."/>
            <person name="Grigoriev I.V."/>
            <person name="Slininger P.J."/>
            <person name="Dien B.S."/>
            <person name="Jin Y.-S."/>
            <person name="Rao C.V."/>
        </authorList>
    </citation>
    <scope>NUCLEOTIDE SEQUENCE</scope>
    <source>
        <strain evidence="13">NRRL Y-64009</strain>
    </source>
</reference>
<evidence type="ECO:0000256" key="2">
    <source>
        <dbReference type="ARBA" id="ARBA00004286"/>
    </source>
</evidence>
<dbReference type="FunFam" id="3.40.50.300:FF:001301">
    <property type="entry name" value="Structural maintenance of chromosomes 5"/>
    <property type="match status" value="1"/>
</dbReference>
<dbReference type="PANTHER" id="PTHR45916:SF1">
    <property type="entry name" value="STRUCTURAL MAINTENANCE OF CHROMOSOMES PROTEIN 5"/>
    <property type="match status" value="1"/>
</dbReference>
<organism evidence="13 14">
    <name type="scientific">Lipomyces tetrasporus</name>
    <dbReference type="NCBI Taxonomy" id="54092"/>
    <lineage>
        <taxon>Eukaryota</taxon>
        <taxon>Fungi</taxon>
        <taxon>Dikarya</taxon>
        <taxon>Ascomycota</taxon>
        <taxon>Saccharomycotina</taxon>
        <taxon>Lipomycetes</taxon>
        <taxon>Lipomycetales</taxon>
        <taxon>Lipomycetaceae</taxon>
        <taxon>Lipomyces</taxon>
    </lineage>
</organism>
<evidence type="ECO:0000256" key="9">
    <source>
        <dbReference type="ARBA" id="ARBA00023242"/>
    </source>
</evidence>
<evidence type="ECO:0000256" key="5">
    <source>
        <dbReference type="ARBA" id="ARBA00022454"/>
    </source>
</evidence>
<keyword evidence="13" id="KW-0378">Hydrolase</keyword>
<dbReference type="GO" id="GO:0003697">
    <property type="term" value="F:single-stranded DNA binding"/>
    <property type="evidence" value="ECO:0007669"/>
    <property type="project" value="TreeGrafter"/>
</dbReference>
<dbReference type="InterPro" id="IPR027417">
    <property type="entry name" value="P-loop_NTPase"/>
</dbReference>
<feature type="coiled-coil region" evidence="10">
    <location>
        <begin position="889"/>
        <end position="923"/>
    </location>
</feature>
<dbReference type="AlphaFoldDB" id="A0AAD7QTA2"/>
<keyword evidence="14" id="KW-1185">Reference proteome</keyword>
<keyword evidence="9" id="KW-0539">Nucleus</keyword>
<evidence type="ECO:0000256" key="3">
    <source>
        <dbReference type="ARBA" id="ARBA00010171"/>
    </source>
</evidence>
<evidence type="ECO:0000256" key="11">
    <source>
        <dbReference type="SAM" id="MobiDB-lite"/>
    </source>
</evidence>
<proteinExistence type="inferred from homology"/>
<comment type="caution">
    <text evidence="13">The sequence shown here is derived from an EMBL/GenBank/DDBJ whole genome shotgun (WGS) entry which is preliminary data.</text>
</comment>
<dbReference type="GO" id="GO:0005634">
    <property type="term" value="C:nucleus"/>
    <property type="evidence" value="ECO:0007669"/>
    <property type="project" value="UniProtKB-SubCell"/>
</dbReference>
<gene>
    <name evidence="13" type="ORF">POJ06DRAFT_249810</name>
</gene>
<evidence type="ECO:0000256" key="10">
    <source>
        <dbReference type="SAM" id="Coils"/>
    </source>
</evidence>
<keyword evidence="8 10" id="KW-0175">Coiled coil</keyword>
<evidence type="ECO:0000256" key="7">
    <source>
        <dbReference type="ARBA" id="ARBA00022840"/>
    </source>
</evidence>
<dbReference type="GO" id="GO:0007059">
    <property type="term" value="P:chromosome segregation"/>
    <property type="evidence" value="ECO:0007669"/>
    <property type="project" value="UniProtKB-ARBA"/>
</dbReference>
<feature type="domain" description="RecF/RecN/SMC N-terminal" evidence="12">
    <location>
        <begin position="49"/>
        <end position="1054"/>
    </location>
</feature>
<evidence type="ECO:0000256" key="6">
    <source>
        <dbReference type="ARBA" id="ARBA00022741"/>
    </source>
</evidence>
<evidence type="ECO:0000256" key="4">
    <source>
        <dbReference type="ARBA" id="ARBA00018687"/>
    </source>
</evidence>
<keyword evidence="5" id="KW-0158">Chromosome</keyword>
<dbReference type="GO" id="GO:0016787">
    <property type="term" value="F:hydrolase activity"/>
    <property type="evidence" value="ECO:0007669"/>
    <property type="project" value="UniProtKB-KW"/>
</dbReference>
<keyword evidence="6" id="KW-0547">Nucleotide-binding</keyword>
<sequence length="1109" mass="128150">MPSFRRQANFDEDDDIYDDGVSAYSESMPSIKRSRISDQMRSSHSPGAIVRVAMSDFVTYSKAEFHLGPSLNMIIGPNGTGKSTLVCAVCLGLGGKPELLARAKDVGEFVKNGQNKATIEIELQGFPGEPNPIIERSIYKDNRSEWSLDGKRETAKNVKEVIDRYNVQIDNLCQFLPQDKVASFAGMTPQNLLIETERATGSPQMLARHEKLNELHAEYKSITTSGESNERELAKLKERQEIARQEVERFKERERLQAEIELLERYRPFVEYSGLMSQLREAKDESRQLRAEFEAAKARADPSLQLAETAKDLFRQASEALEISKTASDKALEKYTSKWKDQDTFATAIDEQTAAIKEYRENREKHKRELAKTKQELEKYEERAANRPDDSRKGELLDRVAENSQRHRDATRRRDEARSAMDAVDSQIAKLNAGIAARQEEIKNLEMVSNQKLRHVQKVDREVYDAVVWLRQNKHLFKSDVFEPPILTLAMIDQNLTDAIETVVHRTQMLTFTCLSREDYMTFTENVIDKRRLNVPVVEYSGTDHPTFDKWKRICSPTELRDLHFDGFLLDAVTAPDPVLNMLCHAANLDEFAYSRRALSPAQRDQIERFVTADGNPVIRRYISGRDSYFLNRSFYGNRAIYTQVRDVRSTKLLSDGGVDQERKAQLNYEIQEAAEQRTILQDERQKHQRVFQERLVEIRQLRSEKDSLAKTRERMHKELQDWYKACDKVEELKKTLQELECKPDDTAEKIAEAQERIREHLNRREAYATKLVELLERLWEARKDFVVKSIDGLKKRSDAVELKDRAAAANQDLEKLAQEVKNSRRRVQDLRAESSRRHKELESMMAAMTEEQQQQIKELSDRTDMTLDELDGRIAGTKGELESIFGGNQHVIEQYEKRQSEIERLQEKVDSSNERIRDLYAQITEIRSDWEPELDHLISGVSAEFSDAFRSIGCAGEVSVGKDEDYENWSIQIKVKFREHEQLQLLTHQRQSGGERSVSTIFYLMSLQCVTKAPFRVVDEINQGMDPRNERMVHGRMVDVACQENASQYFLITPKLLPDLKYHKKMVVHCIYSGTYLPNPIKEPAKMGLGRLRKYAEVGRRQRQAIRA</sequence>
<dbReference type="Pfam" id="PF02463">
    <property type="entry name" value="SMC_N"/>
    <property type="match status" value="1"/>
</dbReference>
<dbReference type="PANTHER" id="PTHR45916">
    <property type="entry name" value="STRUCTURAL MAINTENANCE OF CHROMOSOMES PROTEIN 5"/>
    <property type="match status" value="1"/>
</dbReference>
<comment type="subcellular location">
    <subcellularLocation>
        <location evidence="2">Chromosome</location>
    </subcellularLocation>
    <subcellularLocation>
        <location evidence="1">Nucleus</location>
    </subcellularLocation>
</comment>
<protein>
    <recommendedName>
        <fullName evidence="4">Structural maintenance of chromosomes protein 5</fullName>
    </recommendedName>
</protein>
<feature type="coiled-coil region" evidence="10">
    <location>
        <begin position="751"/>
        <end position="859"/>
    </location>
</feature>
<accession>A0AAD7QTA2</accession>
<dbReference type="GeneID" id="80882381"/>
<evidence type="ECO:0000256" key="1">
    <source>
        <dbReference type="ARBA" id="ARBA00004123"/>
    </source>
</evidence>
<dbReference type="EMBL" id="JARPMG010000004">
    <property type="protein sequence ID" value="KAJ8100908.1"/>
    <property type="molecule type" value="Genomic_DNA"/>
</dbReference>
<comment type="similarity">
    <text evidence="3">Belongs to the SMC family. SMC5 subfamily.</text>
</comment>
<evidence type="ECO:0000313" key="13">
    <source>
        <dbReference type="EMBL" id="KAJ8100908.1"/>
    </source>
</evidence>
<dbReference type="SUPFAM" id="SSF52540">
    <property type="entry name" value="P-loop containing nucleoside triphosphate hydrolases"/>
    <property type="match status" value="2"/>
</dbReference>
<dbReference type="Proteomes" id="UP001217417">
    <property type="component" value="Unassembled WGS sequence"/>
</dbReference>
<feature type="region of interest" description="Disordered" evidence="11">
    <location>
        <begin position="363"/>
        <end position="421"/>
    </location>
</feature>
<name>A0AAD7QTA2_9ASCO</name>